<name>A0A3F3PI38_9EURO</name>
<evidence type="ECO:0000313" key="1">
    <source>
        <dbReference type="EMBL" id="RDH26589.1"/>
    </source>
</evidence>
<evidence type="ECO:0000313" key="2">
    <source>
        <dbReference type="Proteomes" id="UP000253729"/>
    </source>
</evidence>
<protein>
    <submittedName>
        <fullName evidence="1">Uncharacterized protein</fullName>
    </submittedName>
</protein>
<reference evidence="1 2" key="1">
    <citation type="submission" date="2018-07" db="EMBL/GenBank/DDBJ databases">
        <title>The genomes of Aspergillus section Nigri reveals drivers in fungal speciation.</title>
        <authorList>
            <consortium name="DOE Joint Genome Institute"/>
            <person name="Vesth T.C."/>
            <person name="Nybo J."/>
            <person name="Theobald S."/>
            <person name="Brandl J."/>
            <person name="Frisvad J.C."/>
            <person name="Nielsen K.F."/>
            <person name="Lyhne E.K."/>
            <person name="Kogle M.E."/>
            <person name="Kuo A."/>
            <person name="Riley R."/>
            <person name="Clum A."/>
            <person name="Nolan M."/>
            <person name="Lipzen A."/>
            <person name="Salamov A."/>
            <person name="Henrissat B."/>
            <person name="Wiebenga A."/>
            <person name="De vries R.P."/>
            <person name="Grigoriev I.V."/>
            <person name="Mortensen U.H."/>
            <person name="Andersen M.R."/>
            <person name="Baker S.E."/>
        </authorList>
    </citation>
    <scope>NUCLEOTIDE SEQUENCE [LARGE SCALE GENOMIC DNA]</scope>
    <source>
        <strain evidence="1 2">CBS 139.54b</strain>
    </source>
</reference>
<proteinExistence type="predicted"/>
<dbReference type="RefSeq" id="XP_026619611.1">
    <property type="nucleotide sequence ID" value="XM_026768443.1"/>
</dbReference>
<dbReference type="EMBL" id="KZ852132">
    <property type="protein sequence ID" value="RDH26589.1"/>
    <property type="molecule type" value="Genomic_DNA"/>
</dbReference>
<gene>
    <name evidence="1" type="ORF">BDQ94DRAFT_155305</name>
</gene>
<dbReference type="GeneID" id="38136799"/>
<dbReference type="AlphaFoldDB" id="A0A3F3PI38"/>
<accession>A0A3F3PI38</accession>
<sequence>MGQAGIVYRVSLKSEFHYFVSAFFIRPTSYSQNRQKRETLDEGKFHLRPE</sequence>
<keyword evidence="2" id="KW-1185">Reference proteome</keyword>
<organism evidence="1 2">
    <name type="scientific">Aspergillus welwitschiae</name>
    <dbReference type="NCBI Taxonomy" id="1341132"/>
    <lineage>
        <taxon>Eukaryota</taxon>
        <taxon>Fungi</taxon>
        <taxon>Dikarya</taxon>
        <taxon>Ascomycota</taxon>
        <taxon>Pezizomycotina</taxon>
        <taxon>Eurotiomycetes</taxon>
        <taxon>Eurotiomycetidae</taxon>
        <taxon>Eurotiales</taxon>
        <taxon>Aspergillaceae</taxon>
        <taxon>Aspergillus</taxon>
        <taxon>Aspergillus subgen. Circumdati</taxon>
    </lineage>
</organism>
<dbReference type="Proteomes" id="UP000253729">
    <property type="component" value="Unassembled WGS sequence"/>
</dbReference>